<sequence>PSEVSPCLVSITFDKAMPGPIRFYYRLVNFYQNTRTYSSAFSSYQVQSDEKVGDLPLSAKPISVIDVETKFFVWPFSRSNRAVIGIAPWAHLVHFFNFPCSVTLVRVS</sequence>
<evidence type="ECO:0000256" key="3">
    <source>
        <dbReference type="ARBA" id="ARBA00022692"/>
    </source>
</evidence>
<dbReference type="Pfam" id="PF03381">
    <property type="entry name" value="CDC50"/>
    <property type="match status" value="1"/>
</dbReference>
<accession>A0A0H5QMH4</accession>
<keyword evidence="3" id="KW-0812">Transmembrane</keyword>
<dbReference type="EMBL" id="HACM01002154">
    <property type="protein sequence ID" value="CRZ02596.1"/>
    <property type="molecule type" value="Transcribed_RNA"/>
</dbReference>
<dbReference type="AlphaFoldDB" id="A0A0H5QMH4"/>
<comment type="subcellular location">
    <subcellularLocation>
        <location evidence="1">Membrane</location>
    </subcellularLocation>
</comment>
<evidence type="ECO:0000313" key="6">
    <source>
        <dbReference type="EMBL" id="CRZ02596.1"/>
    </source>
</evidence>
<dbReference type="InterPro" id="IPR005045">
    <property type="entry name" value="CDC50/LEM3_fam"/>
</dbReference>
<evidence type="ECO:0000256" key="5">
    <source>
        <dbReference type="ARBA" id="ARBA00023136"/>
    </source>
</evidence>
<evidence type="ECO:0000256" key="4">
    <source>
        <dbReference type="ARBA" id="ARBA00022989"/>
    </source>
</evidence>
<comment type="similarity">
    <text evidence="2">Belongs to the CDC50/LEM3 family.</text>
</comment>
<organism evidence="6">
    <name type="scientific">Spongospora subterranea</name>
    <dbReference type="NCBI Taxonomy" id="70186"/>
    <lineage>
        <taxon>Eukaryota</taxon>
        <taxon>Sar</taxon>
        <taxon>Rhizaria</taxon>
        <taxon>Endomyxa</taxon>
        <taxon>Phytomyxea</taxon>
        <taxon>Plasmodiophorida</taxon>
        <taxon>Plasmodiophoridae</taxon>
        <taxon>Spongospora</taxon>
    </lineage>
</organism>
<protein>
    <submittedName>
        <fullName evidence="6">Uncharacterized protein</fullName>
    </submittedName>
</protein>
<dbReference type="GO" id="GO:0016020">
    <property type="term" value="C:membrane"/>
    <property type="evidence" value="ECO:0007669"/>
    <property type="project" value="UniProtKB-SubCell"/>
</dbReference>
<keyword evidence="4" id="KW-1133">Transmembrane helix</keyword>
<feature type="non-terminal residue" evidence="6">
    <location>
        <position position="1"/>
    </location>
</feature>
<evidence type="ECO:0000256" key="2">
    <source>
        <dbReference type="ARBA" id="ARBA00009457"/>
    </source>
</evidence>
<feature type="non-terminal residue" evidence="6">
    <location>
        <position position="108"/>
    </location>
</feature>
<proteinExistence type="inferred from homology"/>
<keyword evidence="5" id="KW-0472">Membrane</keyword>
<evidence type="ECO:0000256" key="1">
    <source>
        <dbReference type="ARBA" id="ARBA00004370"/>
    </source>
</evidence>
<name>A0A0H5QMH4_9EUKA</name>
<reference evidence="6" key="1">
    <citation type="submission" date="2015-04" db="EMBL/GenBank/DDBJ databases">
        <title>The genome sequence of the plant pathogenic Rhizarian Plasmodiophora brassicae reveals insights in its biotrophic life cycle and the origin of chitin synthesis.</title>
        <authorList>
            <person name="Schwelm A."/>
            <person name="Fogelqvist J."/>
            <person name="Knaust A."/>
            <person name="Julke S."/>
            <person name="Lilja T."/>
            <person name="Dhandapani V."/>
            <person name="Bonilla-Rosso G."/>
            <person name="Karlsson M."/>
            <person name="Shevchenko A."/>
            <person name="Choi S.R."/>
            <person name="Kim H.G."/>
            <person name="Park J.Y."/>
            <person name="Lim Y.P."/>
            <person name="Ludwig-Muller J."/>
            <person name="Dixelius C."/>
        </authorList>
    </citation>
    <scope>NUCLEOTIDE SEQUENCE</scope>
    <source>
        <tissue evidence="6">Potato root galls</tissue>
    </source>
</reference>